<dbReference type="Pfam" id="PF12756">
    <property type="entry name" value="zf-C2H2_2"/>
    <property type="match status" value="1"/>
</dbReference>
<evidence type="ECO:0000259" key="3">
    <source>
        <dbReference type="Pfam" id="PF12756"/>
    </source>
</evidence>
<feature type="coiled-coil region" evidence="1">
    <location>
        <begin position="251"/>
        <end position="278"/>
    </location>
</feature>
<dbReference type="InterPro" id="IPR040025">
    <property type="entry name" value="Znf622/Rei1/Reh1"/>
</dbReference>
<sequence>MAGNSTAGCVSDHSTRCLDTEHLASAFVHGKCLFCNKLSDSLHFNTTHMQKSHSFLIPDKNYLVVDVETLLSYLHLIISKYRECICCGTQRATKRAAQQHMLDKGHCRFDHKSYNSEFADFYDYSIAEDDAQTKADDTSVCEDRHGSISALSMQVDETTLRLPSGKVVSNRSRAHAAPCLAQRHTIEHSSNTHHAEEATSTTKSSQSPIMRRSDLKTSKRRNKASKQLAALSTTTERSLAHLSLPEQRAVLAVQQKQVEAFQRAKDRYRSRLETLGNKSLMTHFVRDAADKRTMWK</sequence>
<protein>
    <submittedName>
        <fullName evidence="4">TRI15 protein</fullName>
    </submittedName>
</protein>
<dbReference type="PANTHER" id="PTHR13182:SF8">
    <property type="entry name" value="CYTOPLASMIC 60S SUBUNIT BIOGENESIS FACTOR ZNF622"/>
    <property type="match status" value="1"/>
</dbReference>
<dbReference type="AlphaFoldDB" id="A0A2T3A0D5"/>
<name>A0A2T3A0D5_9PEZI</name>
<organism evidence="4 5">
    <name type="scientific">Coniella lustricola</name>
    <dbReference type="NCBI Taxonomy" id="2025994"/>
    <lineage>
        <taxon>Eukaryota</taxon>
        <taxon>Fungi</taxon>
        <taxon>Dikarya</taxon>
        <taxon>Ascomycota</taxon>
        <taxon>Pezizomycotina</taxon>
        <taxon>Sordariomycetes</taxon>
        <taxon>Sordariomycetidae</taxon>
        <taxon>Diaporthales</taxon>
        <taxon>Schizoparmaceae</taxon>
        <taxon>Coniella</taxon>
    </lineage>
</organism>
<keyword evidence="1" id="KW-0175">Coiled coil</keyword>
<dbReference type="STRING" id="2025994.A0A2T3A0D5"/>
<evidence type="ECO:0000256" key="2">
    <source>
        <dbReference type="SAM" id="MobiDB-lite"/>
    </source>
</evidence>
<dbReference type="InterPro" id="IPR036236">
    <property type="entry name" value="Znf_C2H2_sf"/>
</dbReference>
<dbReference type="EMBL" id="KZ678528">
    <property type="protein sequence ID" value="PSR80521.1"/>
    <property type="molecule type" value="Genomic_DNA"/>
</dbReference>
<proteinExistence type="predicted"/>
<dbReference type="OrthoDB" id="19329at2759"/>
<evidence type="ECO:0000313" key="4">
    <source>
        <dbReference type="EMBL" id="PSR80521.1"/>
    </source>
</evidence>
<evidence type="ECO:0000256" key="1">
    <source>
        <dbReference type="SAM" id="Coils"/>
    </source>
</evidence>
<accession>A0A2T3A0D5</accession>
<gene>
    <name evidence="4" type="ORF">BD289DRAFT_373896</name>
</gene>
<dbReference type="SUPFAM" id="SSF57667">
    <property type="entry name" value="beta-beta-alpha zinc fingers"/>
    <property type="match status" value="1"/>
</dbReference>
<evidence type="ECO:0000313" key="5">
    <source>
        <dbReference type="Proteomes" id="UP000241462"/>
    </source>
</evidence>
<dbReference type="PANTHER" id="PTHR13182">
    <property type="entry name" value="ZINC FINGER PROTEIN 622"/>
    <property type="match status" value="1"/>
</dbReference>
<dbReference type="InterPro" id="IPR041661">
    <property type="entry name" value="ZN622/Rei1/Reh1_Znf-C2H2"/>
</dbReference>
<feature type="compositionally biased region" description="Polar residues" evidence="2">
    <location>
        <begin position="198"/>
        <end position="208"/>
    </location>
</feature>
<dbReference type="InParanoid" id="A0A2T3A0D5"/>
<reference evidence="4 5" key="1">
    <citation type="journal article" date="2018" name="Mycol. Prog.">
        <title>Coniella lustricola, a new species from submerged detritus.</title>
        <authorList>
            <person name="Raudabaugh D.B."/>
            <person name="Iturriaga T."/>
            <person name="Carver A."/>
            <person name="Mondo S."/>
            <person name="Pangilinan J."/>
            <person name="Lipzen A."/>
            <person name="He G."/>
            <person name="Amirebrahimi M."/>
            <person name="Grigoriev I.V."/>
            <person name="Miller A.N."/>
        </authorList>
    </citation>
    <scope>NUCLEOTIDE SEQUENCE [LARGE SCALE GENOMIC DNA]</scope>
    <source>
        <strain evidence="4 5">B22-T-1</strain>
    </source>
</reference>
<keyword evidence="5" id="KW-1185">Reference proteome</keyword>
<dbReference type="GO" id="GO:0030687">
    <property type="term" value="C:preribosome, large subunit precursor"/>
    <property type="evidence" value="ECO:0007669"/>
    <property type="project" value="TreeGrafter"/>
</dbReference>
<dbReference type="GO" id="GO:0042273">
    <property type="term" value="P:ribosomal large subunit biogenesis"/>
    <property type="evidence" value="ECO:0007669"/>
    <property type="project" value="TreeGrafter"/>
</dbReference>
<dbReference type="Proteomes" id="UP000241462">
    <property type="component" value="Unassembled WGS sequence"/>
</dbReference>
<feature type="region of interest" description="Disordered" evidence="2">
    <location>
        <begin position="186"/>
        <end position="232"/>
    </location>
</feature>
<feature type="domain" description="ZN622/Rei1/Reh1 zinc finger C2H2-type" evidence="3">
    <location>
        <begin position="31"/>
        <end position="126"/>
    </location>
</feature>